<sequence>MTQHFSDVDRRLLAYLRAKERFTENDSIMAGAQKTRSDLEPELTDSWAHFSSGDDDGGESGDSLDIQESETDQQSPALSTDPEETDLPDVQSADVATPNPRGSVRKTRQLLGPQNSSPRTPQAVRSSPRLQVRQSSKEPELIMPSIIASGSFKSSTPKQSPLSNSVRARKGNALSSSRAGPARATQETPKSNQPKSPTSRRRKPSQDGTAVVPWIWQEIVRPTLQYALGVIGHTMVYLKPWFGALLAIFTIFYGFKLVFQSSLSALSVVPHISKLAPSPCSLPILSRLPICGPQSSPKATPEFEDLINVQSSFEDILQSTAQGSILPLEMKRSEASIRDLKYVVTYSHLPSKGELVYEFQGFIDVARQAAGDLTKFNSRVGRAVDHIISTNKHTLQVIDGFVSFEASQGVLSKWLCGSSGLTQDHLLRQYLLHTSQVEEQIQRLIIEAQVLLKILEDLDGRLDVIHSIVTRDGVHVKDSRDELFAQLWTKLGGNRNSVQKLNEQLSLLKSVNTYRKAAWSHVTATLLKLQAISAGLEDLRERVALPETVGVETVPLQQHIETIQLGVERLERVRESSRGLEMEGQRRMLENGGVLGKDRQVEG</sequence>
<dbReference type="STRING" id="253628.A0A0D1Z7S1"/>
<feature type="compositionally biased region" description="Polar residues" evidence="1">
    <location>
        <begin position="151"/>
        <end position="166"/>
    </location>
</feature>
<name>A0A0D1Z7S1_9PEZI</name>
<dbReference type="Proteomes" id="UP000053259">
    <property type="component" value="Unassembled WGS sequence"/>
</dbReference>
<reference evidence="2 3" key="1">
    <citation type="submission" date="2015-01" db="EMBL/GenBank/DDBJ databases">
        <title>The Genome Sequence of Ochroconis gallopava CBS43764.</title>
        <authorList>
            <consortium name="The Broad Institute Genomics Platform"/>
            <person name="Cuomo C."/>
            <person name="de Hoog S."/>
            <person name="Gorbushina A."/>
            <person name="Stielow B."/>
            <person name="Teixiera M."/>
            <person name="Abouelleil A."/>
            <person name="Chapman S.B."/>
            <person name="Priest M."/>
            <person name="Young S.K."/>
            <person name="Wortman J."/>
            <person name="Nusbaum C."/>
            <person name="Birren B."/>
        </authorList>
    </citation>
    <scope>NUCLEOTIDE SEQUENCE [LARGE SCALE GENOMIC DNA]</scope>
    <source>
        <strain evidence="2 3">CBS 43764</strain>
    </source>
</reference>
<dbReference type="GeneID" id="27308868"/>
<dbReference type="RefSeq" id="XP_016218866.1">
    <property type="nucleotide sequence ID" value="XM_016353713.1"/>
</dbReference>
<gene>
    <name evidence="2" type="ORF">PV09_00895</name>
</gene>
<evidence type="ECO:0000313" key="2">
    <source>
        <dbReference type="EMBL" id="KIW08997.1"/>
    </source>
</evidence>
<dbReference type="InParanoid" id="A0A0D1Z7S1"/>
<feature type="compositionally biased region" description="Polar residues" evidence="1">
    <location>
        <begin position="112"/>
        <end position="134"/>
    </location>
</feature>
<dbReference type="VEuPathDB" id="FungiDB:PV09_00895"/>
<protein>
    <submittedName>
        <fullName evidence="2">Uncharacterized protein</fullName>
    </submittedName>
</protein>
<organism evidence="2 3">
    <name type="scientific">Verruconis gallopava</name>
    <dbReference type="NCBI Taxonomy" id="253628"/>
    <lineage>
        <taxon>Eukaryota</taxon>
        <taxon>Fungi</taxon>
        <taxon>Dikarya</taxon>
        <taxon>Ascomycota</taxon>
        <taxon>Pezizomycotina</taxon>
        <taxon>Dothideomycetes</taxon>
        <taxon>Pleosporomycetidae</taxon>
        <taxon>Venturiales</taxon>
        <taxon>Sympoventuriaceae</taxon>
        <taxon>Verruconis</taxon>
    </lineage>
</organism>
<proteinExistence type="predicted"/>
<dbReference type="EMBL" id="KN847530">
    <property type="protein sequence ID" value="KIW08997.1"/>
    <property type="molecule type" value="Genomic_DNA"/>
</dbReference>
<accession>A0A0D1Z7S1</accession>
<feature type="compositionally biased region" description="Polar residues" evidence="1">
    <location>
        <begin position="185"/>
        <end position="197"/>
    </location>
</feature>
<evidence type="ECO:0000256" key="1">
    <source>
        <dbReference type="SAM" id="MobiDB-lite"/>
    </source>
</evidence>
<keyword evidence="3" id="KW-1185">Reference proteome</keyword>
<dbReference type="HOGENOM" id="CLU_026455_2_0_1"/>
<dbReference type="OrthoDB" id="4179406at2759"/>
<feature type="region of interest" description="Disordered" evidence="1">
    <location>
        <begin position="23"/>
        <end position="207"/>
    </location>
</feature>
<dbReference type="AlphaFoldDB" id="A0A0D1Z7S1"/>
<evidence type="ECO:0000313" key="3">
    <source>
        <dbReference type="Proteomes" id="UP000053259"/>
    </source>
</evidence>